<evidence type="ECO:0000313" key="2">
    <source>
        <dbReference type="Proteomes" id="UP000053480"/>
    </source>
</evidence>
<dbReference type="EMBL" id="JZWS03000005">
    <property type="protein sequence ID" value="MEW9491593.1"/>
    <property type="molecule type" value="Genomic_DNA"/>
</dbReference>
<proteinExistence type="predicted"/>
<dbReference type="Proteomes" id="UP000053480">
    <property type="component" value="Unassembled WGS sequence"/>
</dbReference>
<sequence length="250" mass="28491">MLEISPGIYIASDLPVLYLKNIDAIVLSDVHIGYEEEMARKGMFLPKVQKKRFMEVYRNSGKVFKFKRIVINGDFKHLFNKLGKEERDDLNEILSILKDDGIEVTLVKGNHDNYVTLVTDKFDNVEVVDYLDLGDVFLLHGHKEVEIRDNTTYVIGHEHPRISIRDRLGFAKKLQAFLVVPLKSNGSKVIVLPSVGTYQAGNDISLIHNNYMSPIVRNFGVLEKAKPYVIIESEGIMEFPELGLLKNVLF</sequence>
<evidence type="ECO:0000313" key="1">
    <source>
        <dbReference type="EMBL" id="MEW9491593.1"/>
    </source>
</evidence>
<gene>
    <name evidence="1" type="ORF">TQ35_0005245</name>
</gene>
<accession>A0ACC6TP83</accession>
<protein>
    <submittedName>
        <fullName evidence="1">Metallophosphoesterase</fullName>
    </submittedName>
</protein>
<comment type="caution">
    <text evidence="1">The sequence shown here is derived from an EMBL/GenBank/DDBJ whole genome shotgun (WGS) entry which is preliminary data.</text>
</comment>
<reference evidence="1" key="1">
    <citation type="submission" date="2024-07" db="EMBL/GenBank/DDBJ databases">
        <title>Metagenome and Metagenome-Assembled Genomes of Archaea from a hot spring from the geothermal field of Los Azufres, Mexico.</title>
        <authorList>
            <person name="Marin-Paredes R."/>
            <person name="Martinez-Romero E."/>
            <person name="Servin-Garciduenas L.E."/>
        </authorList>
    </citation>
    <scope>NUCLEOTIDE SEQUENCE</scope>
    <source>
        <strain evidence="1">AZ1-454</strain>
    </source>
</reference>
<name>A0ACC6TP83_9CREN</name>
<organism evidence="1 2">
    <name type="scientific">Candidatus Aramenus sulfurataquae</name>
    <dbReference type="NCBI Taxonomy" id="1326980"/>
    <lineage>
        <taxon>Archaea</taxon>
        <taxon>Thermoproteota</taxon>
        <taxon>Thermoprotei</taxon>
        <taxon>Sulfolobales</taxon>
        <taxon>Sulfolobaceae</taxon>
        <taxon>Candidatus Aramenus</taxon>
    </lineage>
</organism>